<organism evidence="1">
    <name type="scientific">Pararge aegeria</name>
    <name type="common">speckled wood butterfly</name>
    <dbReference type="NCBI Taxonomy" id="116150"/>
    <lineage>
        <taxon>Eukaryota</taxon>
        <taxon>Metazoa</taxon>
        <taxon>Ecdysozoa</taxon>
        <taxon>Arthropoda</taxon>
        <taxon>Hexapoda</taxon>
        <taxon>Insecta</taxon>
        <taxon>Pterygota</taxon>
        <taxon>Neoptera</taxon>
        <taxon>Endopterygota</taxon>
        <taxon>Lepidoptera</taxon>
        <taxon>Glossata</taxon>
        <taxon>Ditrysia</taxon>
        <taxon>Papilionoidea</taxon>
        <taxon>Nymphalidae</taxon>
        <taxon>Satyrinae</taxon>
        <taxon>Satyrini</taxon>
        <taxon>Parargina</taxon>
        <taxon>Pararge</taxon>
    </lineage>
</organism>
<proteinExistence type="predicted"/>
<reference evidence="1" key="2">
    <citation type="submission" date="2013-05" db="EMBL/GenBank/DDBJ databases">
        <authorList>
            <person name="Carter J.-M."/>
            <person name="Baker S.C."/>
            <person name="Pink R."/>
            <person name="Carter D.R.F."/>
            <person name="Collins A."/>
            <person name="Tomlin J."/>
            <person name="Gibbs M."/>
            <person name="Breuker C.J."/>
        </authorList>
    </citation>
    <scope>NUCLEOTIDE SEQUENCE</scope>
    <source>
        <tissue evidence="1">Ovary</tissue>
    </source>
</reference>
<evidence type="ECO:0000313" key="1">
    <source>
        <dbReference type="EMBL" id="JAA79992.1"/>
    </source>
</evidence>
<accession>S4PT67</accession>
<dbReference type="EMBL" id="GAIX01012568">
    <property type="protein sequence ID" value="JAA79992.1"/>
    <property type="molecule type" value="Transcribed_RNA"/>
</dbReference>
<reference evidence="1" key="1">
    <citation type="journal article" date="2013" name="BMC Genomics">
        <title>Unscrambling butterfly oogenesis.</title>
        <authorList>
            <person name="Carter J.M."/>
            <person name="Baker S.C."/>
            <person name="Pink R."/>
            <person name="Carter D.R."/>
            <person name="Collins A."/>
            <person name="Tomlin J."/>
            <person name="Gibbs M."/>
            <person name="Breuker C.J."/>
        </authorList>
    </citation>
    <scope>NUCLEOTIDE SEQUENCE</scope>
    <source>
        <tissue evidence="1">Ovary</tissue>
    </source>
</reference>
<sequence length="71" mass="8200">MSSFAFCMLGPPRLILKIVSQCPINDIYGTKGKKKLEVHIKFFIIQKRCAFGHLRYLGVQNINEKRSMTKL</sequence>
<name>S4PT67_9NEOP</name>
<dbReference type="AlphaFoldDB" id="S4PT67"/>
<protein>
    <submittedName>
        <fullName evidence="1">Uncharacterized protein</fullName>
    </submittedName>
</protein>